<name>A0A915DM56_9BILA</name>
<keyword evidence="5" id="KW-1185">Reference proteome</keyword>
<feature type="domain" description="Nematode cuticle collagen N-terminal" evidence="4">
    <location>
        <begin position="105"/>
        <end position="157"/>
    </location>
</feature>
<dbReference type="InterPro" id="IPR036554">
    <property type="entry name" value="GHMP_kinase_C_sf"/>
</dbReference>
<feature type="region of interest" description="Disordered" evidence="2">
    <location>
        <begin position="322"/>
        <end position="358"/>
    </location>
</feature>
<dbReference type="Pfam" id="PF01484">
    <property type="entry name" value="Col_cuticle_N"/>
    <property type="match status" value="1"/>
</dbReference>
<dbReference type="InterPro" id="IPR041431">
    <property type="entry name" value="Mvd1_C"/>
</dbReference>
<dbReference type="GO" id="GO:0042302">
    <property type="term" value="F:structural constituent of cuticle"/>
    <property type="evidence" value="ECO:0007669"/>
    <property type="project" value="InterPro"/>
</dbReference>
<evidence type="ECO:0000256" key="2">
    <source>
        <dbReference type="SAM" id="MobiDB-lite"/>
    </source>
</evidence>
<dbReference type="InterPro" id="IPR002486">
    <property type="entry name" value="Col_cuticle_N"/>
</dbReference>
<evidence type="ECO:0000313" key="6">
    <source>
        <dbReference type="WBParaSite" id="jg21038"/>
    </source>
</evidence>
<feature type="transmembrane region" description="Helical" evidence="3">
    <location>
        <begin position="106"/>
        <end position="129"/>
    </location>
</feature>
<proteinExistence type="predicted"/>
<dbReference type="AlphaFoldDB" id="A0A915DM56"/>
<feature type="compositionally biased region" description="Basic and acidic residues" evidence="2">
    <location>
        <begin position="271"/>
        <end position="289"/>
    </location>
</feature>
<evidence type="ECO:0000256" key="3">
    <source>
        <dbReference type="SAM" id="Phobius"/>
    </source>
</evidence>
<keyword evidence="3" id="KW-1133">Transmembrane helix</keyword>
<dbReference type="SUPFAM" id="SSF55060">
    <property type="entry name" value="GHMP Kinase, C-terminal domain"/>
    <property type="match status" value="1"/>
</dbReference>
<evidence type="ECO:0000313" key="5">
    <source>
        <dbReference type="Proteomes" id="UP000887574"/>
    </source>
</evidence>
<dbReference type="Pfam" id="PF18376">
    <property type="entry name" value="MDD_C"/>
    <property type="match status" value="1"/>
</dbReference>
<keyword evidence="3" id="KW-0812">Transmembrane</keyword>
<feature type="transmembrane region" description="Helical" evidence="3">
    <location>
        <begin position="455"/>
        <end position="477"/>
    </location>
</feature>
<reference evidence="6" key="1">
    <citation type="submission" date="2022-11" db="UniProtKB">
        <authorList>
            <consortium name="WormBaseParasite"/>
        </authorList>
    </citation>
    <scope>IDENTIFICATION</scope>
</reference>
<keyword evidence="1" id="KW-0677">Repeat</keyword>
<feature type="region of interest" description="Disordered" evidence="2">
    <location>
        <begin position="268"/>
        <end position="295"/>
    </location>
</feature>
<dbReference type="Gene3D" id="3.30.70.890">
    <property type="entry name" value="GHMP kinase, C-terminal domain"/>
    <property type="match status" value="1"/>
</dbReference>
<dbReference type="WBParaSite" id="jg21038">
    <property type="protein sequence ID" value="jg21038"/>
    <property type="gene ID" value="jg21038"/>
</dbReference>
<sequence length="493" mass="55502">MEFVHAFNTEFGVRLAYTFDAGPNCCIILEEKTESLLLNALKQCFNFDHKLISRIEENNHQCPKPEDSSSQPLWPCARDLKVKNIVYSQVGDHAKETDQHRQMRRIAFVAVVVSTVAVIASVVTLPMLYNYVQSFQSHLQVETDYCKARSRDMWLEMTALQLGKGHANRIKRGWLFGQWVPEAGYEEVTLAAAVHLAPAEADQVEQDPVELVPAEAAHLSLEEVPVQATKGQEVAMVSPLATDMAQWSTLSQLQSAALVIKEHLVQPVQKDQQERTEKTEITERMDPTEKMLCSTPLNTPNPALCAQLDLLDLKDLLGQKDHQDQRDLQESPHVMESPVNKACKDSPVQSADQEEKDHVEHPVNLDVLSQYQDHKLQQDHPDLQETKDQKDNLAQTDSPSKDHPVFQEMLANQVSKDVLDHPDHPETLVKMERKAAATTAPSQEHHQAIKLDVDYLFTSLVFLPSSTFLVSLLTVVLKSNTKLNHHSLLAVSH</sequence>
<organism evidence="5 6">
    <name type="scientific">Ditylenchus dipsaci</name>
    <dbReference type="NCBI Taxonomy" id="166011"/>
    <lineage>
        <taxon>Eukaryota</taxon>
        <taxon>Metazoa</taxon>
        <taxon>Ecdysozoa</taxon>
        <taxon>Nematoda</taxon>
        <taxon>Chromadorea</taxon>
        <taxon>Rhabditida</taxon>
        <taxon>Tylenchina</taxon>
        <taxon>Tylenchomorpha</taxon>
        <taxon>Sphaerularioidea</taxon>
        <taxon>Anguinidae</taxon>
        <taxon>Anguininae</taxon>
        <taxon>Ditylenchus</taxon>
    </lineage>
</organism>
<dbReference type="SMART" id="SM01088">
    <property type="entry name" value="Col_cuticle_N"/>
    <property type="match status" value="1"/>
</dbReference>
<evidence type="ECO:0000256" key="1">
    <source>
        <dbReference type="ARBA" id="ARBA00022737"/>
    </source>
</evidence>
<protein>
    <submittedName>
        <fullName evidence="6">Nematode cuticle collagen N-terminal domain-containing protein</fullName>
    </submittedName>
</protein>
<accession>A0A915DM56</accession>
<keyword evidence="3" id="KW-0472">Membrane</keyword>
<evidence type="ECO:0000259" key="4">
    <source>
        <dbReference type="SMART" id="SM01088"/>
    </source>
</evidence>
<dbReference type="Proteomes" id="UP000887574">
    <property type="component" value="Unplaced"/>
</dbReference>